<evidence type="ECO:0000313" key="5">
    <source>
        <dbReference type="Proteomes" id="UP000675968"/>
    </source>
</evidence>
<feature type="domain" description="PurE" evidence="3">
    <location>
        <begin position="12"/>
        <end position="165"/>
    </location>
</feature>
<dbReference type="PANTHER" id="PTHR23046">
    <property type="entry name" value="PHOSPHORIBOSYLAMINOIMIDAZOLE CARBOXYLASE CATALYTIC SUBUNIT"/>
    <property type="match status" value="1"/>
</dbReference>
<evidence type="ECO:0000313" key="4">
    <source>
        <dbReference type="EMBL" id="MBS3061775.1"/>
    </source>
</evidence>
<protein>
    <submittedName>
        <fullName evidence="4">AIR carboxylase family protein</fullName>
    </submittedName>
</protein>
<accession>A0A8T4LEQ2</accession>
<dbReference type="SMART" id="SM01001">
    <property type="entry name" value="AIRC"/>
    <property type="match status" value="1"/>
</dbReference>
<dbReference type="Proteomes" id="UP000675968">
    <property type="component" value="Unassembled WGS sequence"/>
</dbReference>
<gene>
    <name evidence="4" type="ORF">J4215_04305</name>
</gene>
<evidence type="ECO:0000259" key="3">
    <source>
        <dbReference type="SMART" id="SM01001"/>
    </source>
</evidence>
<dbReference type="Gene3D" id="3.40.50.1970">
    <property type="match status" value="1"/>
</dbReference>
<dbReference type="PANTHER" id="PTHR23046:SF2">
    <property type="entry name" value="PHOSPHORIBOSYLAMINOIMIDAZOLE CARBOXYLASE"/>
    <property type="match status" value="1"/>
</dbReference>
<feature type="region of interest" description="Disordered" evidence="2">
    <location>
        <begin position="161"/>
        <end position="189"/>
    </location>
</feature>
<dbReference type="Pfam" id="PF00731">
    <property type="entry name" value="AIRC"/>
    <property type="match status" value="1"/>
</dbReference>
<organism evidence="4 5">
    <name type="scientific">Candidatus Iainarchaeum sp</name>
    <dbReference type="NCBI Taxonomy" id="3101447"/>
    <lineage>
        <taxon>Archaea</taxon>
        <taxon>Candidatus Iainarchaeota</taxon>
        <taxon>Candidatus Iainarchaeia</taxon>
        <taxon>Candidatus Iainarchaeales</taxon>
        <taxon>Candidatus Iainarchaeaceae</taxon>
        <taxon>Candidatus Iainarchaeum</taxon>
    </lineage>
</organism>
<dbReference type="SUPFAM" id="SSF52255">
    <property type="entry name" value="N5-CAIR mutase (phosphoribosylaminoimidazole carboxylase, PurE)"/>
    <property type="match status" value="1"/>
</dbReference>
<name>A0A8T4LEQ2_9ARCH</name>
<dbReference type="EMBL" id="JAGVWC010000010">
    <property type="protein sequence ID" value="MBS3061775.1"/>
    <property type="molecule type" value="Genomic_DNA"/>
</dbReference>
<dbReference type="AlphaFoldDB" id="A0A8T4LEQ2"/>
<dbReference type="InterPro" id="IPR024694">
    <property type="entry name" value="PurE_prokaryotes"/>
</dbReference>
<comment type="caution">
    <text evidence="4">The sequence shown here is derived from an EMBL/GenBank/DDBJ whole genome shotgun (WGS) entry which is preliminary data.</text>
</comment>
<dbReference type="GO" id="GO:0006189">
    <property type="term" value="P:'de novo' IMP biosynthetic process"/>
    <property type="evidence" value="ECO:0007669"/>
    <property type="project" value="InterPro"/>
</dbReference>
<dbReference type="InterPro" id="IPR000031">
    <property type="entry name" value="PurE_dom"/>
</dbReference>
<keyword evidence="1" id="KW-0658">Purine biosynthesis</keyword>
<reference evidence="4" key="2">
    <citation type="submission" date="2021-05" db="EMBL/GenBank/DDBJ databases">
        <title>Protein family content uncovers lineage relationships and bacterial pathway maintenance mechanisms in DPANN archaea.</title>
        <authorList>
            <person name="Castelle C.J."/>
            <person name="Meheust R."/>
            <person name="Jaffe A.L."/>
            <person name="Seitz K."/>
            <person name="Gong X."/>
            <person name="Baker B.J."/>
            <person name="Banfield J.F."/>
        </authorList>
    </citation>
    <scope>NUCLEOTIDE SEQUENCE</scope>
    <source>
        <strain evidence="4">RIFCSPLOWO2_01_FULL_AR10_48_17</strain>
    </source>
</reference>
<reference evidence="4" key="1">
    <citation type="submission" date="2021-03" db="EMBL/GenBank/DDBJ databases">
        <authorList>
            <person name="Jaffe A."/>
        </authorList>
    </citation>
    <scope>NUCLEOTIDE SEQUENCE</scope>
    <source>
        <strain evidence="4">RIFCSPLOWO2_01_FULL_AR10_48_17</strain>
    </source>
</reference>
<sequence>MNEKSKWENGKPKIAIILGSRKDEPTVVASKLFHILKNAGIGYEYSIISSDRNPEELRTYCKSLDTEIIAVIAVAGLIPNLPIVTKSWAPHIPVISVPLTGDGYTPNDTLLAAASTPGERPIIVSGIGKNGLEKAGYLAVEIAGVKHAHIRKKYASLQEIKSAEIKTTHPRPKSKKGSETNGSARPHFS</sequence>
<evidence type="ECO:0000256" key="1">
    <source>
        <dbReference type="ARBA" id="ARBA00022755"/>
    </source>
</evidence>
<evidence type="ECO:0000256" key="2">
    <source>
        <dbReference type="SAM" id="MobiDB-lite"/>
    </source>
</evidence>
<proteinExistence type="predicted"/>